<reference evidence="1 2" key="1">
    <citation type="submission" date="2023-03" db="EMBL/GenBank/DDBJ databases">
        <title>Bacillus Genome Sequencing.</title>
        <authorList>
            <person name="Dunlap C."/>
        </authorList>
    </citation>
    <scope>NUCLEOTIDE SEQUENCE [LARGE SCALE GENOMIC DNA]</scope>
    <source>
        <strain evidence="1 2">B-41290</strain>
    </source>
</reference>
<dbReference type="EMBL" id="JARNBH010000042">
    <property type="protein sequence ID" value="MEC0276835.1"/>
    <property type="molecule type" value="Genomic_DNA"/>
</dbReference>
<name>A0AAW9NP85_9BACI</name>
<sequence>MDHLDELQQKRQLNMVRKVIKDSKDFGYIGARNVNSSSAVNTEVFRKELRTMTTDERLYGYVSILQNYLEFVSKWDLEHPDDKEQLKIMAEVIKEIPYYLALDLTGFQEWSFWKKALKHPNIYQWFMVAVNTMRDRGSKI</sequence>
<organism evidence="1 2">
    <name type="scientific">Peribacillus castrilensis</name>
    <dbReference type="NCBI Taxonomy" id="2897690"/>
    <lineage>
        <taxon>Bacteria</taxon>
        <taxon>Bacillati</taxon>
        <taxon>Bacillota</taxon>
        <taxon>Bacilli</taxon>
        <taxon>Bacillales</taxon>
        <taxon>Bacillaceae</taxon>
        <taxon>Peribacillus</taxon>
    </lineage>
</organism>
<dbReference type="AlphaFoldDB" id="A0AAW9NP85"/>
<comment type="caution">
    <text evidence="1">The sequence shown here is derived from an EMBL/GenBank/DDBJ whole genome shotgun (WGS) entry which is preliminary data.</text>
</comment>
<dbReference type="Proteomes" id="UP001307168">
    <property type="component" value="Unassembled WGS sequence"/>
</dbReference>
<gene>
    <name evidence="1" type="ORF">P4706_27995</name>
</gene>
<dbReference type="RefSeq" id="WP_367408376.1">
    <property type="nucleotide sequence ID" value="NZ_JARNBH010000042.1"/>
</dbReference>
<accession>A0AAW9NP85</accession>
<proteinExistence type="predicted"/>
<keyword evidence="2" id="KW-1185">Reference proteome</keyword>
<evidence type="ECO:0000313" key="2">
    <source>
        <dbReference type="Proteomes" id="UP001307168"/>
    </source>
</evidence>
<protein>
    <submittedName>
        <fullName evidence="1">Uncharacterized protein</fullName>
    </submittedName>
</protein>
<evidence type="ECO:0000313" key="1">
    <source>
        <dbReference type="EMBL" id="MEC0276835.1"/>
    </source>
</evidence>